<dbReference type="GO" id="GO:0005548">
    <property type="term" value="F:phospholipid transporter activity"/>
    <property type="evidence" value="ECO:0007669"/>
    <property type="project" value="TreeGrafter"/>
</dbReference>
<feature type="compositionally biased region" description="Low complexity" evidence="1">
    <location>
        <begin position="1"/>
        <end position="24"/>
    </location>
</feature>
<organism evidence="3 4">
    <name type="scientific">Mycolicibacterium hippocampi</name>
    <dbReference type="NCBI Taxonomy" id="659824"/>
    <lineage>
        <taxon>Bacteria</taxon>
        <taxon>Bacillati</taxon>
        <taxon>Actinomycetota</taxon>
        <taxon>Actinomycetes</taxon>
        <taxon>Mycobacteriales</taxon>
        <taxon>Mycobacteriaceae</taxon>
        <taxon>Mycolicibacterium</taxon>
    </lineage>
</organism>
<feature type="transmembrane region" description="Helical" evidence="2">
    <location>
        <begin position="233"/>
        <end position="256"/>
    </location>
</feature>
<evidence type="ECO:0000256" key="2">
    <source>
        <dbReference type="SAM" id="Phobius"/>
    </source>
</evidence>
<keyword evidence="2" id="KW-1133">Transmembrane helix</keyword>
<sequence length="302" mass="31561">MTHPTTTHPTTTHPTTTHPAAAAPSRLHPGLRHAADRTAGSWDRLGRQIQFCAETIRGSAQAITRYPSELLRLIAEMSLGVGALALIGGAVCVIGFLTATAGSVIAIQLYPQLQQVGVDALAGFTSAILNTRFLGPLIAGIGLASTIGAGSTAQLGAMRISEEIDALEAMSIRAVAYLCSTRLIAGVIVVIPLYTVAILMAYIATRVGTTTLYGQSSGVYDHYFYTFLNPTDLLWSFLQALVIGAVVMLVHTYYGFTATGGPAGVGEAVGRAVRTSLVTLVVLTLLISLAIYGPGGHFNFSG</sequence>
<dbReference type="RefSeq" id="WP_163886623.1">
    <property type="nucleotide sequence ID" value="NZ_BLLB01000002.1"/>
</dbReference>
<keyword evidence="2" id="KW-0472">Membrane</keyword>
<feature type="transmembrane region" description="Helical" evidence="2">
    <location>
        <begin position="81"/>
        <end position="107"/>
    </location>
</feature>
<keyword evidence="2" id="KW-0812">Transmembrane</keyword>
<feature type="transmembrane region" description="Helical" evidence="2">
    <location>
        <begin position="277"/>
        <end position="295"/>
    </location>
</feature>
<evidence type="ECO:0000256" key="1">
    <source>
        <dbReference type="SAM" id="MobiDB-lite"/>
    </source>
</evidence>
<evidence type="ECO:0000313" key="3">
    <source>
        <dbReference type="EMBL" id="GFG99896.1"/>
    </source>
</evidence>
<reference evidence="3 4" key="1">
    <citation type="journal article" date="2019" name="Emerg. Microbes Infect.">
        <title>Comprehensive subspecies identification of 175 nontuberculous mycobacteria species based on 7547 genomic profiles.</title>
        <authorList>
            <person name="Matsumoto Y."/>
            <person name="Kinjo T."/>
            <person name="Motooka D."/>
            <person name="Nabeya D."/>
            <person name="Jung N."/>
            <person name="Uechi K."/>
            <person name="Horii T."/>
            <person name="Iida T."/>
            <person name="Fujita J."/>
            <person name="Nakamura S."/>
        </authorList>
    </citation>
    <scope>NUCLEOTIDE SEQUENCE [LARGE SCALE GENOMIC DNA]</scope>
    <source>
        <strain evidence="3 4">JCM 30996</strain>
    </source>
</reference>
<dbReference type="EMBL" id="BLLB01000002">
    <property type="protein sequence ID" value="GFG99896.1"/>
    <property type="molecule type" value="Genomic_DNA"/>
</dbReference>
<evidence type="ECO:0000313" key="4">
    <source>
        <dbReference type="Proteomes" id="UP000465304"/>
    </source>
</evidence>
<gene>
    <name evidence="3" type="ORF">MHIP_03800</name>
</gene>
<dbReference type="PANTHER" id="PTHR30188:SF13">
    <property type="entry name" value="CONSERVED HYPOTHETICAL INTEGRAL MEMBRANE PROTEIN YRBE3B"/>
    <property type="match status" value="1"/>
</dbReference>
<keyword evidence="4" id="KW-1185">Reference proteome</keyword>
<dbReference type="InterPro" id="IPR030802">
    <property type="entry name" value="Permease_MalE"/>
</dbReference>
<comment type="caution">
    <text evidence="3">The sequence shown here is derived from an EMBL/GenBank/DDBJ whole genome shotgun (WGS) entry which is preliminary data.</text>
</comment>
<protein>
    <submittedName>
        <fullName evidence="3">ABC transporter permease</fullName>
    </submittedName>
</protein>
<dbReference type="AlphaFoldDB" id="A0A7I9ZGR5"/>
<feature type="transmembrane region" description="Helical" evidence="2">
    <location>
        <begin position="133"/>
        <end position="153"/>
    </location>
</feature>
<feature type="region of interest" description="Disordered" evidence="1">
    <location>
        <begin position="1"/>
        <end position="28"/>
    </location>
</feature>
<dbReference type="PANTHER" id="PTHR30188">
    <property type="entry name" value="ABC TRANSPORTER PERMEASE PROTEIN-RELATED"/>
    <property type="match status" value="1"/>
</dbReference>
<dbReference type="Proteomes" id="UP000465304">
    <property type="component" value="Unassembled WGS sequence"/>
</dbReference>
<proteinExistence type="predicted"/>
<name>A0A7I9ZGR5_9MYCO</name>
<accession>A0A7I9ZGR5</accession>
<dbReference type="GO" id="GO:0043190">
    <property type="term" value="C:ATP-binding cassette (ABC) transporter complex"/>
    <property type="evidence" value="ECO:0007669"/>
    <property type="project" value="InterPro"/>
</dbReference>
<dbReference type="Pfam" id="PF02405">
    <property type="entry name" value="MlaE"/>
    <property type="match status" value="1"/>
</dbReference>
<feature type="transmembrane region" description="Helical" evidence="2">
    <location>
        <begin position="174"/>
        <end position="203"/>
    </location>
</feature>